<proteinExistence type="predicted"/>
<evidence type="ECO:0008006" key="3">
    <source>
        <dbReference type="Google" id="ProtNLM"/>
    </source>
</evidence>
<organism evidence="1 2">
    <name type="scientific">Sebaldella termitidis (strain ATCC 33386 / NCTC 11300)</name>
    <dbReference type="NCBI Taxonomy" id="526218"/>
    <lineage>
        <taxon>Bacteria</taxon>
        <taxon>Fusobacteriati</taxon>
        <taxon>Fusobacteriota</taxon>
        <taxon>Fusobacteriia</taxon>
        <taxon>Fusobacteriales</taxon>
        <taxon>Leptotrichiaceae</taxon>
        <taxon>Sebaldella</taxon>
    </lineage>
</organism>
<reference evidence="1 2" key="2">
    <citation type="journal article" date="2010" name="Stand. Genomic Sci.">
        <title>Complete genome sequence of Sebaldella termitidis type strain (NCTC 11300).</title>
        <authorList>
            <person name="Harmon-Smith M."/>
            <person name="Celia L."/>
            <person name="Chertkov O."/>
            <person name="Lapidus A."/>
            <person name="Copeland A."/>
            <person name="Glavina Del Rio T."/>
            <person name="Nolan M."/>
            <person name="Lucas S."/>
            <person name="Tice H."/>
            <person name="Cheng J.F."/>
            <person name="Han C."/>
            <person name="Detter J.C."/>
            <person name="Bruce D."/>
            <person name="Goodwin L."/>
            <person name="Pitluck S."/>
            <person name="Pati A."/>
            <person name="Liolios K."/>
            <person name="Ivanova N."/>
            <person name="Mavromatis K."/>
            <person name="Mikhailova N."/>
            <person name="Chen A."/>
            <person name="Palaniappan K."/>
            <person name="Land M."/>
            <person name="Hauser L."/>
            <person name="Chang Y.J."/>
            <person name="Jeffries C.D."/>
            <person name="Brettin T."/>
            <person name="Goker M."/>
            <person name="Beck B."/>
            <person name="Bristow J."/>
            <person name="Eisen J.A."/>
            <person name="Markowitz V."/>
            <person name="Hugenholtz P."/>
            <person name="Kyrpides N.C."/>
            <person name="Klenk H.P."/>
            <person name="Chen F."/>
        </authorList>
    </citation>
    <scope>NUCLEOTIDE SEQUENCE [LARGE SCALE GENOMIC DNA]</scope>
    <source>
        <strain evidence="2">ATCC 33386 / NCTC 11300</strain>
    </source>
</reference>
<accession>D1AKF2</accession>
<evidence type="ECO:0000313" key="2">
    <source>
        <dbReference type="Proteomes" id="UP000000845"/>
    </source>
</evidence>
<dbReference type="EMBL" id="CP001739">
    <property type="protein sequence ID" value="ACZ09068.1"/>
    <property type="molecule type" value="Genomic_DNA"/>
</dbReference>
<name>D1AKF2_SEBTE</name>
<dbReference type="PROSITE" id="PS51257">
    <property type="entry name" value="PROKAR_LIPOPROTEIN"/>
    <property type="match status" value="1"/>
</dbReference>
<evidence type="ECO:0000313" key="1">
    <source>
        <dbReference type="EMBL" id="ACZ09068.1"/>
    </source>
</evidence>
<protein>
    <recommendedName>
        <fullName evidence="3">Lipoprotein</fullName>
    </recommendedName>
</protein>
<gene>
    <name evidence="1" type="ordered locus">Sterm_2214</name>
</gene>
<dbReference type="HOGENOM" id="CLU_1561806_0_0_0"/>
<dbReference type="AlphaFoldDB" id="D1AKF2"/>
<dbReference type="RefSeq" id="WP_012861662.1">
    <property type="nucleotide sequence ID" value="NC_013517.1"/>
</dbReference>
<sequence length="171" mass="20117">MKKVILFVLLSILFSSCDQKIEVFKCKTNEDMFKDHYNIIVLEKDVDSSTFTCLGGGYAKDKKRVYFVPDYYVEKVDPQTFEVIETMYGKDKRNVYYMKAKIKEADLQTFKTMDFPYSRDKNNVYSGRIKIKEADLNTFISYYGNQTLEGINYNAEDKNSYYKDGEVVKKK</sequence>
<dbReference type="Proteomes" id="UP000000845">
    <property type="component" value="Chromosome"/>
</dbReference>
<keyword evidence="2" id="KW-1185">Reference proteome</keyword>
<dbReference type="KEGG" id="str:Sterm_2214"/>
<dbReference type="InterPro" id="IPR027375">
    <property type="entry name" value="DKNYY"/>
</dbReference>
<dbReference type="Pfam" id="PF13644">
    <property type="entry name" value="DKNYY"/>
    <property type="match status" value="1"/>
</dbReference>
<reference evidence="2" key="1">
    <citation type="submission" date="2009-09" db="EMBL/GenBank/DDBJ databases">
        <title>The complete chromosome of Sebaldella termitidis ATCC 33386.</title>
        <authorList>
            <consortium name="US DOE Joint Genome Institute (JGI-PGF)"/>
            <person name="Lucas S."/>
            <person name="Copeland A."/>
            <person name="Lapidus A."/>
            <person name="Glavina del Rio T."/>
            <person name="Dalin E."/>
            <person name="Tice H."/>
            <person name="Bruce D."/>
            <person name="Goodwin L."/>
            <person name="Pitluck S."/>
            <person name="Kyrpides N."/>
            <person name="Mavromatis K."/>
            <person name="Ivanova N."/>
            <person name="Mikhailova N."/>
            <person name="Sims D."/>
            <person name="Meincke L."/>
            <person name="Brettin T."/>
            <person name="Detter J.C."/>
            <person name="Han C."/>
            <person name="Larimer F."/>
            <person name="Land M."/>
            <person name="Hauser L."/>
            <person name="Markowitz V."/>
            <person name="Cheng J.F."/>
            <person name="Hugenholtz P."/>
            <person name="Woyke T."/>
            <person name="Wu D."/>
            <person name="Eisen J.A."/>
        </authorList>
    </citation>
    <scope>NUCLEOTIDE SEQUENCE [LARGE SCALE GENOMIC DNA]</scope>
    <source>
        <strain evidence="2">ATCC 33386 / NCTC 11300</strain>
    </source>
</reference>